<dbReference type="EMBL" id="VAJM01000002">
    <property type="protein sequence ID" value="TLM95100.1"/>
    <property type="molecule type" value="Genomic_DNA"/>
</dbReference>
<accession>A0A5R8WTK7</accession>
<dbReference type="RefSeq" id="WP_138075576.1">
    <property type="nucleotide sequence ID" value="NZ_VAJM01000002.1"/>
</dbReference>
<gene>
    <name evidence="1" type="ORF">FDY95_04690</name>
</gene>
<dbReference type="AlphaFoldDB" id="A0A5R8WTK7"/>
<name>A0A5R8WTK7_9BACT</name>
<dbReference type="Proteomes" id="UP000305517">
    <property type="component" value="Unassembled WGS sequence"/>
</dbReference>
<reference evidence="1 2" key="1">
    <citation type="submission" date="2019-05" db="EMBL/GenBank/DDBJ databases">
        <title>Hymenobacter edaphi sp. nov., isolated from abandoned arsenic-contaminated farmland soil.</title>
        <authorList>
            <person name="Nie L."/>
        </authorList>
    </citation>
    <scope>NUCLEOTIDE SEQUENCE [LARGE SCALE GENOMIC DNA]</scope>
    <source>
        <strain evidence="1 2">1-3-3-8</strain>
    </source>
</reference>
<evidence type="ECO:0000313" key="2">
    <source>
        <dbReference type="Proteomes" id="UP000305517"/>
    </source>
</evidence>
<organism evidence="1 2">
    <name type="scientific">Hymenobacter jeollabukensis</name>
    <dbReference type="NCBI Taxonomy" id="2025313"/>
    <lineage>
        <taxon>Bacteria</taxon>
        <taxon>Pseudomonadati</taxon>
        <taxon>Bacteroidota</taxon>
        <taxon>Cytophagia</taxon>
        <taxon>Cytophagales</taxon>
        <taxon>Hymenobacteraceae</taxon>
        <taxon>Hymenobacter</taxon>
    </lineage>
</organism>
<keyword evidence="2" id="KW-1185">Reference proteome</keyword>
<protein>
    <submittedName>
        <fullName evidence="1">Uncharacterized protein</fullName>
    </submittedName>
</protein>
<proteinExistence type="predicted"/>
<evidence type="ECO:0000313" key="1">
    <source>
        <dbReference type="EMBL" id="TLM95100.1"/>
    </source>
</evidence>
<comment type="caution">
    <text evidence="1">The sequence shown here is derived from an EMBL/GenBank/DDBJ whole genome shotgun (WGS) entry which is preliminary data.</text>
</comment>
<dbReference type="OrthoDB" id="954759at2"/>
<sequence>MNFDYGIALKVIGLLDEEDNLLHYEAQFSNGNTATTIEFYAYEDEFKPFSEQLVDFPKTVESRATFQTSDDEEKYTEYLKLEVFCYEPNGTSAIRVHARKNSTTAPYYHHSEFFLQGLLPAALSLLGSSLSSWNPLKEPEFVWPSRD</sequence>